<reference evidence="2" key="1">
    <citation type="submission" date="2023-05" db="EMBL/GenBank/DDBJ databases">
        <authorList>
            <person name="Stuckert A."/>
        </authorList>
    </citation>
    <scope>NUCLEOTIDE SEQUENCE</scope>
</reference>
<organism evidence="2 3">
    <name type="scientific">Staurois parvus</name>
    <dbReference type="NCBI Taxonomy" id="386267"/>
    <lineage>
        <taxon>Eukaryota</taxon>
        <taxon>Metazoa</taxon>
        <taxon>Chordata</taxon>
        <taxon>Craniata</taxon>
        <taxon>Vertebrata</taxon>
        <taxon>Euteleostomi</taxon>
        <taxon>Amphibia</taxon>
        <taxon>Batrachia</taxon>
        <taxon>Anura</taxon>
        <taxon>Neobatrachia</taxon>
        <taxon>Ranoidea</taxon>
        <taxon>Ranidae</taxon>
        <taxon>Staurois</taxon>
    </lineage>
</organism>
<gene>
    <name evidence="2" type="ORF">SPARVUS_LOCUS3547307</name>
</gene>
<dbReference type="Proteomes" id="UP001162483">
    <property type="component" value="Unassembled WGS sequence"/>
</dbReference>
<feature type="non-terminal residue" evidence="2">
    <location>
        <position position="1"/>
    </location>
</feature>
<evidence type="ECO:0000256" key="1">
    <source>
        <dbReference type="SAM" id="Phobius"/>
    </source>
</evidence>
<keyword evidence="3" id="KW-1185">Reference proteome</keyword>
<comment type="caution">
    <text evidence="2">The sequence shown here is derived from an EMBL/GenBank/DDBJ whole genome shotgun (WGS) entry which is preliminary data.</text>
</comment>
<feature type="non-terminal residue" evidence="2">
    <location>
        <position position="103"/>
    </location>
</feature>
<dbReference type="EMBL" id="CATNWA010005721">
    <property type="protein sequence ID" value="CAI9550657.1"/>
    <property type="molecule type" value="Genomic_DNA"/>
</dbReference>
<sequence>RVQLYIRYSHYISCPHQSAPITVPPYIRYSCQSAPLHSKYPFTSYFPIRVLHYIIFLIRVPFYIIFLIRVPFHHMCQSDCPFPSHMPIRVPLNIKCAVRVPLN</sequence>
<proteinExistence type="predicted"/>
<feature type="transmembrane region" description="Helical" evidence="1">
    <location>
        <begin position="50"/>
        <end position="68"/>
    </location>
</feature>
<protein>
    <submittedName>
        <fullName evidence="2">Uncharacterized protein</fullName>
    </submittedName>
</protein>
<evidence type="ECO:0000313" key="3">
    <source>
        <dbReference type="Proteomes" id="UP001162483"/>
    </source>
</evidence>
<evidence type="ECO:0000313" key="2">
    <source>
        <dbReference type="EMBL" id="CAI9550657.1"/>
    </source>
</evidence>
<name>A0ABN9BT49_9NEOB</name>
<accession>A0ABN9BT49</accession>
<keyword evidence="1" id="KW-0472">Membrane</keyword>
<keyword evidence="1" id="KW-1133">Transmembrane helix</keyword>
<keyword evidence="1" id="KW-0812">Transmembrane</keyword>